<evidence type="ECO:0000256" key="1">
    <source>
        <dbReference type="ARBA" id="ARBA00051114"/>
    </source>
</evidence>
<evidence type="ECO:0000313" key="5">
    <source>
        <dbReference type="EMBL" id="ABL01087.1"/>
    </source>
</evidence>
<gene>
    <name evidence="5" type="ordered locus">Ppro_3494</name>
</gene>
<feature type="domain" description="GGDEF" evidence="4">
    <location>
        <begin position="332"/>
        <end position="465"/>
    </location>
</feature>
<dbReference type="InterPro" id="IPR052155">
    <property type="entry name" value="Biofilm_reg_signaling"/>
</dbReference>
<comment type="catalytic activity">
    <reaction evidence="1">
        <text>3',3'-c-di-GMP + H2O = 5'-phosphoguanylyl(3'-&gt;5')guanosine + H(+)</text>
        <dbReference type="Rhea" id="RHEA:24902"/>
        <dbReference type="ChEBI" id="CHEBI:15377"/>
        <dbReference type="ChEBI" id="CHEBI:15378"/>
        <dbReference type="ChEBI" id="CHEBI:58754"/>
        <dbReference type="ChEBI" id="CHEBI:58805"/>
        <dbReference type="EC" id="3.1.4.52"/>
    </reaction>
    <physiologicalReaction direction="left-to-right" evidence="1">
        <dbReference type="Rhea" id="RHEA:24903"/>
    </physiologicalReaction>
</comment>
<sequence>MNTGHISIQQFTQAMAWTLSAMITLLAPATFFLVSCEHLRSELHVQTELSANDLSAMISSNTQLWRYEELRLSELLRRRSNSVVAESRILYDIGGEVIARNRQQVSIPRITDVHDIFDAGTAVARIEASRSLTPLLLRTFAVALCSAIIAAVVFYMLRTLPLRATSRAYQALDESESKYRLLYESMREGMALHHMDFDENGDFAAISVIDANPSCAAMFGCDPQTLIGSDSIALFGETFREYLSELLRLLEQGTSIQFELTLPRTDNLYSVHAFSPDHGLVATLFEDITERRKSEQQIQHMAYFDSLTDLPNRVLFLDRLRQAIAHALRDENSLAVLFLDLDRFKDINDTLGHSAGDQLLIQVTRRLGRQIRSCDTLARLGGDEFVVIVTDLGKKMNATRVAQDLINAIQPPFLIAGRELHVTTSIGIALFPDDGNNAETLVKHADLAMYSSKESGRNRYNFYSASMNQKALMRMETEAGLRNALERREFYVEFQPIMNAADSTVVAAEALVRWNHPTRGRIPPDQFIDLAEETGLVVPLGEWVLRTVCSRIKTWSDAGLPLIRFSVNVSSRQIERQDFAEIVRNALRESGANSAQLEIELTESCLIRHSDTNISDLFGLKEWGVSFAIDDFGTGYSSLGYIKTLPIDHIKIDRSFVRDISTDFHDQAIVEAIIAMSQRLGIRNIAEGVETIEQVRFLQERGCEEIQGYYFHRPLSAEALEELLRAQEN</sequence>
<keyword evidence="6" id="KW-1185">Reference proteome</keyword>
<dbReference type="PANTHER" id="PTHR44757:SF2">
    <property type="entry name" value="BIOFILM ARCHITECTURE MAINTENANCE PROTEIN MBAA"/>
    <property type="match status" value="1"/>
</dbReference>
<evidence type="ECO:0000256" key="2">
    <source>
        <dbReference type="SAM" id="Phobius"/>
    </source>
</evidence>
<dbReference type="Gene3D" id="3.30.70.270">
    <property type="match status" value="1"/>
</dbReference>
<name>A1AUR6_PELPD</name>
<dbReference type="EMBL" id="CP000482">
    <property type="protein sequence ID" value="ABL01087.1"/>
    <property type="molecule type" value="Genomic_DNA"/>
</dbReference>
<dbReference type="AlphaFoldDB" id="A1AUR6"/>
<dbReference type="PROSITE" id="PS50887">
    <property type="entry name" value="GGDEF"/>
    <property type="match status" value="1"/>
</dbReference>
<dbReference type="PROSITE" id="PS50883">
    <property type="entry name" value="EAL"/>
    <property type="match status" value="1"/>
</dbReference>
<dbReference type="PANTHER" id="PTHR44757">
    <property type="entry name" value="DIGUANYLATE CYCLASE DGCP"/>
    <property type="match status" value="1"/>
</dbReference>
<dbReference type="OrthoDB" id="9777298at2"/>
<dbReference type="Pfam" id="PF00990">
    <property type="entry name" value="GGDEF"/>
    <property type="match status" value="1"/>
</dbReference>
<dbReference type="InterPro" id="IPR000160">
    <property type="entry name" value="GGDEF_dom"/>
</dbReference>
<dbReference type="InterPro" id="IPR001633">
    <property type="entry name" value="EAL_dom"/>
</dbReference>
<organism evidence="5 6">
    <name type="scientific">Pelobacter propionicus (strain DSM 2379 / NBRC 103807 / OttBd1)</name>
    <dbReference type="NCBI Taxonomy" id="338966"/>
    <lineage>
        <taxon>Bacteria</taxon>
        <taxon>Pseudomonadati</taxon>
        <taxon>Thermodesulfobacteriota</taxon>
        <taxon>Desulfuromonadia</taxon>
        <taxon>Desulfuromonadales</taxon>
        <taxon>Desulfuromonadaceae</taxon>
        <taxon>Pelobacter</taxon>
    </lineage>
</organism>
<dbReference type="SMART" id="SM00267">
    <property type="entry name" value="GGDEF"/>
    <property type="match status" value="1"/>
</dbReference>
<dbReference type="InterPro" id="IPR013656">
    <property type="entry name" value="PAS_4"/>
</dbReference>
<keyword evidence="2" id="KW-1133">Transmembrane helix</keyword>
<reference evidence="5 6" key="1">
    <citation type="submission" date="2006-10" db="EMBL/GenBank/DDBJ databases">
        <title>Complete sequence of chromosome of Pelobacter propionicus DSM 2379.</title>
        <authorList>
            <consortium name="US DOE Joint Genome Institute"/>
            <person name="Copeland A."/>
            <person name="Lucas S."/>
            <person name="Lapidus A."/>
            <person name="Barry K."/>
            <person name="Detter J.C."/>
            <person name="Glavina del Rio T."/>
            <person name="Hammon N."/>
            <person name="Israni S."/>
            <person name="Dalin E."/>
            <person name="Tice H."/>
            <person name="Pitluck S."/>
            <person name="Saunders E."/>
            <person name="Brettin T."/>
            <person name="Bruce D."/>
            <person name="Han C."/>
            <person name="Tapia R."/>
            <person name="Schmutz J."/>
            <person name="Larimer F."/>
            <person name="Land M."/>
            <person name="Hauser L."/>
            <person name="Kyrpides N."/>
            <person name="Kim E."/>
            <person name="Lovley D."/>
            <person name="Richardson P."/>
        </authorList>
    </citation>
    <scope>NUCLEOTIDE SEQUENCE [LARGE SCALE GENOMIC DNA]</scope>
    <source>
        <strain evidence="6">DSM 2379 / NBRC 103807 / OttBd1</strain>
    </source>
</reference>
<dbReference type="HOGENOM" id="CLU_000445_70_20_7"/>
<dbReference type="NCBIfam" id="TIGR00254">
    <property type="entry name" value="GGDEF"/>
    <property type="match status" value="1"/>
</dbReference>
<evidence type="ECO:0000313" key="6">
    <source>
        <dbReference type="Proteomes" id="UP000006732"/>
    </source>
</evidence>
<proteinExistence type="predicted"/>
<protein>
    <submittedName>
        <fullName evidence="5">Diguanylate cyclase/phosphodiesterase</fullName>
    </submittedName>
</protein>
<dbReference type="STRING" id="338966.Ppro_3494"/>
<dbReference type="eggNOG" id="COG5001">
    <property type="taxonomic scope" value="Bacteria"/>
</dbReference>
<dbReference type="SUPFAM" id="SSF141868">
    <property type="entry name" value="EAL domain-like"/>
    <property type="match status" value="1"/>
</dbReference>
<dbReference type="InterPro" id="IPR035965">
    <property type="entry name" value="PAS-like_dom_sf"/>
</dbReference>
<feature type="domain" description="EAL" evidence="3">
    <location>
        <begin position="474"/>
        <end position="728"/>
    </location>
</feature>
<dbReference type="Pfam" id="PF00563">
    <property type="entry name" value="EAL"/>
    <property type="match status" value="1"/>
</dbReference>
<dbReference type="GO" id="GO:0071111">
    <property type="term" value="F:cyclic-guanylate-specific phosphodiesterase activity"/>
    <property type="evidence" value="ECO:0007669"/>
    <property type="project" value="UniProtKB-EC"/>
</dbReference>
<dbReference type="InterPro" id="IPR043128">
    <property type="entry name" value="Rev_trsase/Diguanyl_cyclase"/>
</dbReference>
<dbReference type="FunFam" id="3.20.20.450:FF:000001">
    <property type="entry name" value="Cyclic di-GMP phosphodiesterase yahA"/>
    <property type="match status" value="1"/>
</dbReference>
<dbReference type="SUPFAM" id="SSF55785">
    <property type="entry name" value="PYP-like sensor domain (PAS domain)"/>
    <property type="match status" value="1"/>
</dbReference>
<dbReference type="Pfam" id="PF08448">
    <property type="entry name" value="PAS_4"/>
    <property type="match status" value="1"/>
</dbReference>
<evidence type="ECO:0000259" key="4">
    <source>
        <dbReference type="PROSITE" id="PS50887"/>
    </source>
</evidence>
<accession>A1AUR6</accession>
<feature type="transmembrane region" description="Helical" evidence="2">
    <location>
        <begin position="135"/>
        <end position="157"/>
    </location>
</feature>
<dbReference type="Gene3D" id="3.30.450.20">
    <property type="entry name" value="PAS domain"/>
    <property type="match status" value="1"/>
</dbReference>
<dbReference type="KEGG" id="ppd:Ppro_3494"/>
<dbReference type="Gene3D" id="3.20.20.450">
    <property type="entry name" value="EAL domain"/>
    <property type="match status" value="1"/>
</dbReference>
<dbReference type="SMART" id="SM00052">
    <property type="entry name" value="EAL"/>
    <property type="match status" value="1"/>
</dbReference>
<keyword evidence="2" id="KW-0812">Transmembrane</keyword>
<dbReference type="Proteomes" id="UP000006732">
    <property type="component" value="Chromosome"/>
</dbReference>
<dbReference type="CDD" id="cd01949">
    <property type="entry name" value="GGDEF"/>
    <property type="match status" value="1"/>
</dbReference>
<dbReference type="InterPro" id="IPR029787">
    <property type="entry name" value="Nucleotide_cyclase"/>
</dbReference>
<dbReference type="SUPFAM" id="SSF55073">
    <property type="entry name" value="Nucleotide cyclase"/>
    <property type="match status" value="1"/>
</dbReference>
<keyword evidence="2" id="KW-0472">Membrane</keyword>
<feature type="transmembrane region" description="Helical" evidence="2">
    <location>
        <begin position="14"/>
        <end position="34"/>
    </location>
</feature>
<dbReference type="CDD" id="cd01948">
    <property type="entry name" value="EAL"/>
    <property type="match status" value="1"/>
</dbReference>
<dbReference type="InterPro" id="IPR035919">
    <property type="entry name" value="EAL_sf"/>
</dbReference>
<evidence type="ECO:0000259" key="3">
    <source>
        <dbReference type="PROSITE" id="PS50883"/>
    </source>
</evidence>
<dbReference type="GO" id="GO:0071732">
    <property type="term" value="P:cellular response to nitric oxide"/>
    <property type="evidence" value="ECO:0007669"/>
    <property type="project" value="UniProtKB-ARBA"/>
</dbReference>
<dbReference type="FunFam" id="3.30.70.270:FF:000001">
    <property type="entry name" value="Diguanylate cyclase domain protein"/>
    <property type="match status" value="1"/>
</dbReference>